<gene>
    <name evidence="1" type="ORF">HHI36_022667</name>
</gene>
<reference evidence="1 2" key="1">
    <citation type="journal article" date="2021" name="BMC Biol.">
        <title>Horizontally acquired antibacterial genes associated with adaptive radiation of ladybird beetles.</title>
        <authorList>
            <person name="Li H.S."/>
            <person name="Tang X.F."/>
            <person name="Huang Y.H."/>
            <person name="Xu Z.Y."/>
            <person name="Chen M.L."/>
            <person name="Du X.Y."/>
            <person name="Qiu B.Y."/>
            <person name="Chen P.T."/>
            <person name="Zhang W."/>
            <person name="Slipinski A."/>
            <person name="Escalona H.E."/>
            <person name="Waterhouse R.M."/>
            <person name="Zwick A."/>
            <person name="Pang H."/>
        </authorList>
    </citation>
    <scope>NUCLEOTIDE SEQUENCE [LARGE SCALE GENOMIC DNA]</scope>
    <source>
        <strain evidence="1">SYSU2018</strain>
    </source>
</reference>
<proteinExistence type="predicted"/>
<dbReference type="AlphaFoldDB" id="A0ABD2N0F7"/>
<evidence type="ECO:0000313" key="2">
    <source>
        <dbReference type="Proteomes" id="UP001516400"/>
    </source>
</evidence>
<dbReference type="EMBL" id="JABFTP020000042">
    <property type="protein sequence ID" value="KAL3272183.1"/>
    <property type="molecule type" value="Genomic_DNA"/>
</dbReference>
<sequence length="116" mass="13416">MDSWMRRFSNIVSNSGNLRCMYDNTMSNLNNLLPAAPNYCKSAVFSGSTHMRPLSLRLRIWGHIIKDISTNSHSVLGLCLEELKSLLQEIDTYHQYSFLPICLEYCYMLIYVLLLC</sequence>
<accession>A0ABD2N0F7</accession>
<name>A0ABD2N0F7_9CUCU</name>
<evidence type="ECO:0000313" key="1">
    <source>
        <dbReference type="EMBL" id="KAL3272183.1"/>
    </source>
</evidence>
<comment type="caution">
    <text evidence="1">The sequence shown here is derived from an EMBL/GenBank/DDBJ whole genome shotgun (WGS) entry which is preliminary data.</text>
</comment>
<keyword evidence="2" id="KW-1185">Reference proteome</keyword>
<dbReference type="Proteomes" id="UP001516400">
    <property type="component" value="Unassembled WGS sequence"/>
</dbReference>
<protein>
    <submittedName>
        <fullName evidence="1">Uncharacterized protein</fullName>
    </submittedName>
</protein>
<organism evidence="1 2">
    <name type="scientific">Cryptolaemus montrouzieri</name>
    <dbReference type="NCBI Taxonomy" id="559131"/>
    <lineage>
        <taxon>Eukaryota</taxon>
        <taxon>Metazoa</taxon>
        <taxon>Ecdysozoa</taxon>
        <taxon>Arthropoda</taxon>
        <taxon>Hexapoda</taxon>
        <taxon>Insecta</taxon>
        <taxon>Pterygota</taxon>
        <taxon>Neoptera</taxon>
        <taxon>Endopterygota</taxon>
        <taxon>Coleoptera</taxon>
        <taxon>Polyphaga</taxon>
        <taxon>Cucujiformia</taxon>
        <taxon>Coccinelloidea</taxon>
        <taxon>Coccinellidae</taxon>
        <taxon>Scymninae</taxon>
        <taxon>Scymnini</taxon>
        <taxon>Cryptolaemus</taxon>
    </lineage>
</organism>